<keyword evidence="6" id="KW-1185">Reference proteome</keyword>
<keyword evidence="5" id="KW-0224">Dipeptidase</keyword>
<comment type="caution">
    <text evidence="5">The sequence shown here is derived from an EMBL/GenBank/DDBJ whole genome shotgun (WGS) entry which is preliminary data.</text>
</comment>
<protein>
    <submittedName>
        <fullName evidence="5">Dipeptidase</fullName>
        <ecNumber evidence="5">3.4.13.-</ecNumber>
    </submittedName>
</protein>
<accession>A0ABT7JZL4</accession>
<dbReference type="EMBL" id="JARFYM010000022">
    <property type="protein sequence ID" value="MDL2401770.1"/>
    <property type="molecule type" value="Genomic_DNA"/>
</dbReference>
<evidence type="ECO:0000259" key="4">
    <source>
        <dbReference type="Pfam" id="PF07687"/>
    </source>
</evidence>
<keyword evidence="1" id="KW-0645">Protease</keyword>
<dbReference type="InterPro" id="IPR051458">
    <property type="entry name" value="Cyt/Met_Dipeptidase"/>
</dbReference>
<dbReference type="SUPFAM" id="SSF53187">
    <property type="entry name" value="Zn-dependent exopeptidases"/>
    <property type="match status" value="1"/>
</dbReference>
<dbReference type="Pfam" id="PF07687">
    <property type="entry name" value="M20_dimer"/>
    <property type="match status" value="1"/>
</dbReference>
<dbReference type="InterPro" id="IPR011650">
    <property type="entry name" value="Peptidase_M20_dimer"/>
</dbReference>
<dbReference type="EC" id="3.4.13.-" evidence="5"/>
<evidence type="ECO:0000256" key="3">
    <source>
        <dbReference type="ARBA" id="ARBA00022801"/>
    </source>
</evidence>
<dbReference type="InterPro" id="IPR002933">
    <property type="entry name" value="Peptidase_M20"/>
</dbReference>
<evidence type="ECO:0000256" key="2">
    <source>
        <dbReference type="ARBA" id="ARBA00022723"/>
    </source>
</evidence>
<evidence type="ECO:0000313" key="6">
    <source>
        <dbReference type="Proteomes" id="UP001172645"/>
    </source>
</evidence>
<feature type="domain" description="Peptidase M20 dimerisation" evidence="4">
    <location>
        <begin position="194"/>
        <end position="353"/>
    </location>
</feature>
<dbReference type="PANTHER" id="PTHR43270">
    <property type="entry name" value="BETA-ALA-HIS DIPEPTIDASE"/>
    <property type="match status" value="1"/>
</dbReference>
<dbReference type="GO" id="GO:0016805">
    <property type="term" value="F:dipeptidase activity"/>
    <property type="evidence" value="ECO:0007669"/>
    <property type="project" value="UniProtKB-KW"/>
</dbReference>
<dbReference type="PANTHER" id="PTHR43270:SF12">
    <property type="entry name" value="SUCCINYL-DIAMINOPIMELATE DESUCCINYLASE"/>
    <property type="match status" value="1"/>
</dbReference>
<dbReference type="Pfam" id="PF01546">
    <property type="entry name" value="Peptidase_M20"/>
    <property type="match status" value="1"/>
</dbReference>
<dbReference type="Proteomes" id="UP001172645">
    <property type="component" value="Unassembled WGS sequence"/>
</dbReference>
<name>A0ABT7JZL4_9HYPH</name>
<proteinExistence type="predicted"/>
<sequence length="458" mass="49557">MSGVETYLDEHFGAALEDLKTFCRIPSVSTDPAYADGIAKAAAFVAERLTRASFVNVAQLATGGHPAVFGEIITDPKLPTFLVYGHYDVQPPDPFDKWKTPPFEPDERDGRLYARGVSDDKGPLLIPILVAEAYMRAEGRLPVNLKVLIEGEEESGSPHFEGTLQTYRDRLGCDLVISADGAMWRPDRPSMTVASRGLVAFEVTVTGASKDLHSGRHGGSAPNPISALSKLIASLHGADGRVAVEGYLDGTSSPDARIIAAIEAANFDANAYYREIGSPKPDPIETGRELLIRQWLEPTLEFNGISGGYQGKGTKTVIPTTASVKITCRLIAGQKPDHVVDVVTRHLKARLPAGFALDVHRHGPGSEAFFIDPDLPALKVAEEVLGDLLGQPPLRVAMGATIPIGASFRKHLGTEAFFFSFSTSDEDYHAPNEFFRLSNFRLGLTAWAKLLRRLAQAT</sequence>
<evidence type="ECO:0000256" key="1">
    <source>
        <dbReference type="ARBA" id="ARBA00022670"/>
    </source>
</evidence>
<gene>
    <name evidence="5" type="ORF">PY649_22950</name>
</gene>
<organism evidence="5 6">
    <name type="scientific">Rhizobium mayense</name>
    <dbReference type="NCBI Taxonomy" id="1312184"/>
    <lineage>
        <taxon>Bacteria</taxon>
        <taxon>Pseudomonadati</taxon>
        <taxon>Pseudomonadota</taxon>
        <taxon>Alphaproteobacteria</taxon>
        <taxon>Hyphomicrobiales</taxon>
        <taxon>Rhizobiaceae</taxon>
        <taxon>Rhizobium/Agrobacterium group</taxon>
        <taxon>Rhizobium</taxon>
    </lineage>
</organism>
<dbReference type="Gene3D" id="3.30.70.360">
    <property type="match status" value="1"/>
</dbReference>
<dbReference type="NCBIfam" id="NF006053">
    <property type="entry name" value="PRK08201.1"/>
    <property type="match status" value="1"/>
</dbReference>
<dbReference type="RefSeq" id="WP_285871040.1">
    <property type="nucleotide sequence ID" value="NZ_JARFYM010000022.1"/>
</dbReference>
<dbReference type="NCBIfam" id="NF006579">
    <property type="entry name" value="PRK09104.1"/>
    <property type="match status" value="1"/>
</dbReference>
<reference evidence="5" key="1">
    <citation type="submission" date="2023-06" db="EMBL/GenBank/DDBJ databases">
        <title>Phylogenetic Diversity of Rhizobium strains.</title>
        <authorList>
            <person name="Moura F.T."/>
            <person name="Helene L.C.F."/>
            <person name="Hungria M."/>
        </authorList>
    </citation>
    <scope>NUCLEOTIDE SEQUENCE</scope>
    <source>
        <strain evidence="5">CCGE526</strain>
    </source>
</reference>
<keyword evidence="2" id="KW-0479">Metal-binding</keyword>
<keyword evidence="3 5" id="KW-0378">Hydrolase</keyword>
<evidence type="ECO:0000313" key="5">
    <source>
        <dbReference type="EMBL" id="MDL2401770.1"/>
    </source>
</evidence>
<dbReference type="Gene3D" id="3.40.630.10">
    <property type="entry name" value="Zn peptidases"/>
    <property type="match status" value="1"/>
</dbReference>